<feature type="transmembrane region" description="Helical" evidence="7">
    <location>
        <begin position="351"/>
        <end position="372"/>
    </location>
</feature>
<dbReference type="GO" id="GO:0016020">
    <property type="term" value="C:membrane"/>
    <property type="evidence" value="ECO:0007669"/>
    <property type="project" value="UniProtKB-SubCell"/>
</dbReference>
<feature type="transmembrane region" description="Helical" evidence="7">
    <location>
        <begin position="111"/>
        <end position="132"/>
    </location>
</feature>
<dbReference type="AlphaFoldDB" id="A0A7C4RSM5"/>
<evidence type="ECO:0000256" key="7">
    <source>
        <dbReference type="SAM" id="Phobius"/>
    </source>
</evidence>
<feature type="transmembrane region" description="Helical" evidence="7">
    <location>
        <begin position="220"/>
        <end position="248"/>
    </location>
</feature>
<proteinExistence type="inferred from homology"/>
<feature type="transmembrane region" description="Helical" evidence="7">
    <location>
        <begin position="6"/>
        <end position="23"/>
    </location>
</feature>
<reference evidence="9" key="1">
    <citation type="journal article" date="2020" name="mSystems">
        <title>Genome- and Community-Level Interaction Insights into Carbon Utilization and Element Cycling Functions of Hydrothermarchaeota in Hydrothermal Sediment.</title>
        <authorList>
            <person name="Zhou Z."/>
            <person name="Liu Y."/>
            <person name="Xu W."/>
            <person name="Pan J."/>
            <person name="Luo Z.H."/>
            <person name="Li M."/>
        </authorList>
    </citation>
    <scope>NUCLEOTIDE SEQUENCE [LARGE SCALE GENOMIC DNA]</scope>
    <source>
        <strain evidence="9">SpSt-477</strain>
    </source>
</reference>
<feature type="transmembrane region" description="Helical" evidence="7">
    <location>
        <begin position="289"/>
        <end position="308"/>
    </location>
</feature>
<dbReference type="EMBL" id="DSUH01000099">
    <property type="protein sequence ID" value="HGU32078.1"/>
    <property type="molecule type" value="Genomic_DNA"/>
</dbReference>
<dbReference type="GO" id="GO:0015297">
    <property type="term" value="F:antiporter activity"/>
    <property type="evidence" value="ECO:0007669"/>
    <property type="project" value="InterPro"/>
</dbReference>
<keyword evidence="4 7" id="KW-0812">Transmembrane</keyword>
<dbReference type="Gene3D" id="1.20.1530.20">
    <property type="match status" value="1"/>
</dbReference>
<dbReference type="InterPro" id="IPR038770">
    <property type="entry name" value="Na+/solute_symporter_sf"/>
</dbReference>
<feature type="domain" description="Cation/H+ exchanger transmembrane" evidence="8">
    <location>
        <begin position="16"/>
        <end position="345"/>
    </location>
</feature>
<comment type="similarity">
    <text evidence="2">Belongs to the monovalent cation:proton antiporter 2 (CPA2) transporter (TC 2.A.37) family.</text>
</comment>
<evidence type="ECO:0000256" key="6">
    <source>
        <dbReference type="ARBA" id="ARBA00023136"/>
    </source>
</evidence>
<evidence type="ECO:0000256" key="3">
    <source>
        <dbReference type="ARBA" id="ARBA00022448"/>
    </source>
</evidence>
<dbReference type="PANTHER" id="PTHR42751">
    <property type="entry name" value="SODIUM/HYDROGEN EXCHANGER FAMILY/TRKA DOMAIN PROTEIN"/>
    <property type="match status" value="1"/>
</dbReference>
<comment type="caution">
    <text evidence="9">The sequence shown here is derived from an EMBL/GenBank/DDBJ whole genome shotgun (WGS) entry which is preliminary data.</text>
</comment>
<feature type="transmembrane region" description="Helical" evidence="7">
    <location>
        <begin position="175"/>
        <end position="199"/>
    </location>
</feature>
<comment type="subcellular location">
    <subcellularLocation>
        <location evidence="1">Membrane</location>
        <topology evidence="1">Multi-pass membrane protein</topology>
    </subcellularLocation>
</comment>
<keyword evidence="6 7" id="KW-0472">Membrane</keyword>
<dbReference type="PANTHER" id="PTHR42751:SF3">
    <property type="entry name" value="SODIUM_GLUTAMATE SYMPORTER"/>
    <property type="match status" value="1"/>
</dbReference>
<feature type="transmembrane region" description="Helical" evidence="7">
    <location>
        <begin position="83"/>
        <end position="105"/>
    </location>
</feature>
<dbReference type="InterPro" id="IPR006153">
    <property type="entry name" value="Cation/H_exchanger_TM"/>
</dbReference>
<evidence type="ECO:0000256" key="4">
    <source>
        <dbReference type="ARBA" id="ARBA00022692"/>
    </source>
</evidence>
<keyword evidence="3" id="KW-0813">Transport</keyword>
<sequence>MIELPFLLIAGLMLCAFFTVSYASQRLRFPSVLAYILIGAAVSFWFAKNHLLHLASEVGIVLMFFVLGLEFPLARMVAISKKIWPSGLLDVLFNFCGAFAIAWSFGCDPMTAFMVGSVAYATSSSMSAKMLDEQKRLAHPETEFILALLIFEDLVAPILVSVMAGAGLGEGLTPLTLLVLMLKLVGLTAGAMAFGLYGFRRAAPFVERHIDDDFMPLFSVGIALGYAGLAVSLGLSEILGAFLAGMMLSETGRSRELEHLSLPIRDLCLPFFFFWFGTSIRFEEGISDLGLMLMLILWAVLGKLVSVYGGGILFGLRPIHSCRAACSMVQRGEFSAVIASLAPPSWRVFSGIYILATAGIGILLFGKAPAIAKWFEVQRKRLHTIKRSE</sequence>
<gene>
    <name evidence="9" type="ORF">ENS29_04390</name>
</gene>
<dbReference type="Pfam" id="PF00999">
    <property type="entry name" value="Na_H_Exchanger"/>
    <property type="match status" value="1"/>
</dbReference>
<feature type="transmembrane region" description="Helical" evidence="7">
    <location>
        <begin position="30"/>
        <end position="47"/>
    </location>
</feature>
<evidence type="ECO:0000259" key="8">
    <source>
        <dbReference type="Pfam" id="PF00999"/>
    </source>
</evidence>
<evidence type="ECO:0000256" key="5">
    <source>
        <dbReference type="ARBA" id="ARBA00022989"/>
    </source>
</evidence>
<protein>
    <submittedName>
        <fullName evidence="9">Cation:proton antiporter</fullName>
    </submittedName>
</protein>
<accession>A0A7C4RSM5</accession>
<name>A0A7C4RSM5_9BACT</name>
<feature type="transmembrane region" description="Helical" evidence="7">
    <location>
        <begin position="53"/>
        <end position="71"/>
    </location>
</feature>
<keyword evidence="5 7" id="KW-1133">Transmembrane helix</keyword>
<dbReference type="GO" id="GO:1902600">
    <property type="term" value="P:proton transmembrane transport"/>
    <property type="evidence" value="ECO:0007669"/>
    <property type="project" value="InterPro"/>
</dbReference>
<evidence type="ECO:0000313" key="9">
    <source>
        <dbReference type="EMBL" id="HGU32078.1"/>
    </source>
</evidence>
<feature type="transmembrane region" description="Helical" evidence="7">
    <location>
        <begin position="144"/>
        <end position="169"/>
    </location>
</feature>
<organism evidence="9">
    <name type="scientific">Desulfatirhabdium butyrativorans</name>
    <dbReference type="NCBI Taxonomy" id="340467"/>
    <lineage>
        <taxon>Bacteria</taxon>
        <taxon>Pseudomonadati</taxon>
        <taxon>Thermodesulfobacteriota</taxon>
        <taxon>Desulfobacteria</taxon>
        <taxon>Desulfobacterales</taxon>
        <taxon>Desulfatirhabdiaceae</taxon>
        <taxon>Desulfatirhabdium</taxon>
    </lineage>
</organism>
<evidence type="ECO:0000256" key="2">
    <source>
        <dbReference type="ARBA" id="ARBA00005551"/>
    </source>
</evidence>
<evidence type="ECO:0000256" key="1">
    <source>
        <dbReference type="ARBA" id="ARBA00004141"/>
    </source>
</evidence>